<dbReference type="PANTHER" id="PTHR30164:SF2">
    <property type="entry name" value="PROTEIN MTFA"/>
    <property type="match status" value="1"/>
</dbReference>
<keyword evidence="1" id="KW-1133">Transmembrane helix</keyword>
<accession>A0ABX5PVV2</accession>
<proteinExistence type="predicted"/>
<feature type="transmembrane region" description="Helical" evidence="1">
    <location>
        <begin position="16"/>
        <end position="37"/>
    </location>
</feature>
<dbReference type="PANTHER" id="PTHR30164">
    <property type="entry name" value="MTFA PEPTIDASE"/>
    <property type="match status" value="1"/>
</dbReference>
<dbReference type="Pfam" id="PF06167">
    <property type="entry name" value="Peptidase_M90"/>
    <property type="match status" value="1"/>
</dbReference>
<dbReference type="InterPro" id="IPR010384">
    <property type="entry name" value="MtfA_fam"/>
</dbReference>
<keyword evidence="1" id="KW-0472">Membrane</keyword>
<reference evidence="2 3" key="1">
    <citation type="submission" date="2018-06" db="EMBL/GenBank/DDBJ databases">
        <title>Genomic Encyclopedia of Archaeal and Bacterial Type Strains, Phase II (KMG-II): from individual species to whole genera.</title>
        <authorList>
            <person name="Goeker M."/>
        </authorList>
    </citation>
    <scope>NUCLEOTIDE SEQUENCE [LARGE SCALE GENOMIC DNA]</scope>
    <source>
        <strain evidence="2 3">DSM 17205</strain>
    </source>
</reference>
<dbReference type="InterPro" id="IPR024079">
    <property type="entry name" value="MetalloPept_cat_dom_sf"/>
</dbReference>
<organism evidence="2 3">
    <name type="scientific">Nonlabens dokdonensis</name>
    <dbReference type="NCBI Taxonomy" id="328515"/>
    <lineage>
        <taxon>Bacteria</taxon>
        <taxon>Pseudomonadati</taxon>
        <taxon>Bacteroidota</taxon>
        <taxon>Flavobacteriia</taxon>
        <taxon>Flavobacteriales</taxon>
        <taxon>Flavobacteriaceae</taxon>
        <taxon>Nonlabens</taxon>
    </lineage>
</organism>
<evidence type="ECO:0000313" key="2">
    <source>
        <dbReference type="EMBL" id="PZX39021.1"/>
    </source>
</evidence>
<dbReference type="Proteomes" id="UP000248584">
    <property type="component" value="Unassembled WGS sequence"/>
</dbReference>
<sequence length="281" mass="33536">MIHILVVQPNSETFWVAPYVIGAFLFGLIMVIIHFILRSLQISRDFLWYRQLLSHRKLPLSRKRILENYPFYKHLNSKFKKEFEHRVATFIDAKQFKHRYDDQVTDEQIVLVSCVACRLTFGRRNYAYPLLNAVLFFPEPFMSPTNEALHKGEFNPTAKVLAISWPDFKEGMDVTTDNLHLGLHEFTHVIHFESKHSSNVDATRFKKFTQEILRELMKPEVRAKVDATRFFRDYAFTNQYEFMAVLSEYYFESNELFKKEFPAIYKHLTKALLYKKEWILN</sequence>
<name>A0ABX5PVV2_9FLAO</name>
<evidence type="ECO:0000256" key="1">
    <source>
        <dbReference type="SAM" id="Phobius"/>
    </source>
</evidence>
<dbReference type="SUPFAM" id="SSF55486">
    <property type="entry name" value="Metalloproteases ('zincins'), catalytic domain"/>
    <property type="match status" value="1"/>
</dbReference>
<keyword evidence="1" id="KW-0812">Transmembrane</keyword>
<dbReference type="EMBL" id="QKZR01000004">
    <property type="protein sequence ID" value="PZX39021.1"/>
    <property type="molecule type" value="Genomic_DNA"/>
</dbReference>
<evidence type="ECO:0008006" key="4">
    <source>
        <dbReference type="Google" id="ProtNLM"/>
    </source>
</evidence>
<dbReference type="RefSeq" id="WP_052329246.1">
    <property type="nucleotide sequence ID" value="NZ_QKZR01000004.1"/>
</dbReference>
<dbReference type="CDD" id="cd20170">
    <property type="entry name" value="Peptidase_M90-like"/>
    <property type="match status" value="1"/>
</dbReference>
<evidence type="ECO:0000313" key="3">
    <source>
        <dbReference type="Proteomes" id="UP000248584"/>
    </source>
</evidence>
<keyword evidence="3" id="KW-1185">Reference proteome</keyword>
<comment type="caution">
    <text evidence="2">The sequence shown here is derived from an EMBL/GenBank/DDBJ whole genome shotgun (WGS) entry which is preliminary data.</text>
</comment>
<dbReference type="Gene3D" id="3.40.390.10">
    <property type="entry name" value="Collagenase (Catalytic Domain)"/>
    <property type="match status" value="1"/>
</dbReference>
<gene>
    <name evidence="2" type="ORF">LX97_02387</name>
</gene>
<protein>
    <recommendedName>
        <fullName evidence="4">Zinc-dependent peptidase</fullName>
    </recommendedName>
</protein>